<sequence>MNIVARSFSTPFVIMCTLALLATLAVTPASAGEDDIVDQAGVKELHDALQDARDHGDPIDGDISEEALIKEIESQESGLKVQGGDGCSTPKASKALTKKYDNIFLSVCNKHDACYAPYSNTNRKDCDNQFGKDMNTICMKTPIGEQSQCLRMATIYKAGVRAGGKSSYKGKGKNN</sequence>
<dbReference type="GO" id="GO:0006644">
    <property type="term" value="P:phospholipid metabolic process"/>
    <property type="evidence" value="ECO:0007669"/>
    <property type="project" value="InterPro"/>
</dbReference>
<accession>A0AAU7ULI8</accession>
<dbReference type="AlphaFoldDB" id="A0AAU7ULI8"/>
<feature type="signal peptide" evidence="1">
    <location>
        <begin position="1"/>
        <end position="31"/>
    </location>
</feature>
<keyword evidence="1" id="KW-0732">Signal</keyword>
<dbReference type="SUPFAM" id="SSF48619">
    <property type="entry name" value="Phospholipase A2, PLA2"/>
    <property type="match status" value="1"/>
</dbReference>
<dbReference type="GO" id="GO:0050482">
    <property type="term" value="P:arachidonate secretion"/>
    <property type="evidence" value="ECO:0007669"/>
    <property type="project" value="InterPro"/>
</dbReference>
<evidence type="ECO:0000313" key="2">
    <source>
        <dbReference type="EMBL" id="XBV89265.1"/>
    </source>
</evidence>
<gene>
    <name evidence="2" type="ORF">AAFP32_00600</name>
</gene>
<dbReference type="GO" id="GO:0004623">
    <property type="term" value="F:phospholipase A2 activity"/>
    <property type="evidence" value="ECO:0007669"/>
    <property type="project" value="UniProtKB-EC"/>
</dbReference>
<feature type="chain" id="PRO_5043582826" evidence="1">
    <location>
        <begin position="32"/>
        <end position="175"/>
    </location>
</feature>
<dbReference type="KEGG" id="bkr:AAFP32_00600"/>
<evidence type="ECO:0000256" key="1">
    <source>
        <dbReference type="SAM" id="SignalP"/>
    </source>
</evidence>
<dbReference type="EMBL" id="CP158281">
    <property type="protein sequence ID" value="XBV89265.1"/>
    <property type="molecule type" value="Genomic_DNA"/>
</dbReference>
<keyword evidence="2" id="KW-0378">Hydrolase</keyword>
<name>A0AAU7ULI8_9MICO</name>
<organism evidence="2">
    <name type="scientific">Brevibacterium koreense</name>
    <dbReference type="NCBI Taxonomy" id="3140787"/>
    <lineage>
        <taxon>Bacteria</taxon>
        <taxon>Bacillati</taxon>
        <taxon>Actinomycetota</taxon>
        <taxon>Actinomycetes</taxon>
        <taxon>Micrococcales</taxon>
        <taxon>Brevibacteriaceae</taxon>
        <taxon>Brevibacterium</taxon>
    </lineage>
</organism>
<reference evidence="2" key="1">
    <citation type="submission" date="2024-06" db="EMBL/GenBank/DDBJ databases">
        <title>Brevibacterium koreense sp. nov., isolated from jogae-jeotgal, a Korean fermented seafood.</title>
        <authorList>
            <person name="Whon T.W."/>
            <person name="Nam S."/>
            <person name="Kim Y."/>
        </authorList>
    </citation>
    <scope>NUCLEOTIDE SEQUENCE</scope>
    <source>
        <strain evidence="2">CBA3109</strain>
    </source>
</reference>
<dbReference type="InterPro" id="IPR015141">
    <property type="entry name" value="PLipase_A2_prok/fun"/>
</dbReference>
<protein>
    <submittedName>
        <fullName evidence="2">Phospholipase A2</fullName>
        <ecNumber evidence="2">3.1.1.4</ecNumber>
    </submittedName>
</protein>
<dbReference type="RefSeq" id="WP_350270173.1">
    <property type="nucleotide sequence ID" value="NZ_CP158281.1"/>
</dbReference>
<dbReference type="InterPro" id="IPR036444">
    <property type="entry name" value="PLipase_A2_dom_sf"/>
</dbReference>
<proteinExistence type="predicted"/>
<dbReference type="EC" id="3.1.1.4" evidence="2"/>
<dbReference type="Pfam" id="PF09056">
    <property type="entry name" value="Phospholip_A2_3"/>
    <property type="match status" value="1"/>
</dbReference>
<dbReference type="Gene3D" id="1.20.90.10">
    <property type="entry name" value="Phospholipase A2 domain"/>
    <property type="match status" value="1"/>
</dbReference>